<name>A0A0D9UWC1_9ORYZ</name>
<dbReference type="Gramene" id="LPERR01G01720.1">
    <property type="protein sequence ID" value="LPERR01G01720.1"/>
    <property type="gene ID" value="LPERR01G01720"/>
</dbReference>
<keyword evidence="5" id="KW-0732">Signal</keyword>
<keyword evidence="3" id="KW-0722">Serine protease inhibitor</keyword>
<evidence type="ECO:0000256" key="3">
    <source>
        <dbReference type="ARBA" id="ARBA00022900"/>
    </source>
</evidence>
<keyword evidence="2" id="KW-0646">Protease inhibitor</keyword>
<dbReference type="HOGENOM" id="CLU_1847985_0_0_1"/>
<proteinExistence type="inferred from homology"/>
<evidence type="ECO:0000259" key="6">
    <source>
        <dbReference type="PROSITE" id="PS00281"/>
    </source>
</evidence>
<dbReference type="Proteomes" id="UP000032180">
    <property type="component" value="Chromosome 1"/>
</dbReference>
<reference evidence="7 8" key="1">
    <citation type="submission" date="2012-08" db="EMBL/GenBank/DDBJ databases">
        <title>Oryza genome evolution.</title>
        <authorList>
            <person name="Wing R.A."/>
        </authorList>
    </citation>
    <scope>NUCLEOTIDE SEQUENCE</scope>
</reference>
<dbReference type="InterPro" id="IPR035995">
    <property type="entry name" value="Bowman-Birk_prot_inh"/>
</dbReference>
<comment type="similarity">
    <text evidence="1">Belongs to the Bowman-Birk serine protease inhibitor family.</text>
</comment>
<protein>
    <recommendedName>
        <fullName evidence="6">Bowman-Birk serine protease inhibitors family domain-containing protein</fullName>
    </recommendedName>
</protein>
<dbReference type="GO" id="GO:0005576">
    <property type="term" value="C:extracellular region"/>
    <property type="evidence" value="ECO:0007669"/>
    <property type="project" value="InterPro"/>
</dbReference>
<dbReference type="CDD" id="cd00023">
    <property type="entry name" value="BBI"/>
    <property type="match status" value="1"/>
</dbReference>
<sequence>MKNKLVMLSLLGALLFAGFSAAAVANDNIVLPTDIGDDNEANAVWPWGKCCDNIEKSPLRSLPPRYKCNDRVRQCAPTCSHCLAVPTPSPLQHLFVCLDWFVGFNPGPKCSTGNINGGEKHCSGGESVKEAPVEKEESN</sequence>
<reference evidence="8" key="2">
    <citation type="submission" date="2013-12" db="EMBL/GenBank/DDBJ databases">
        <authorList>
            <person name="Yu Y."/>
            <person name="Lee S."/>
            <person name="de Baynast K."/>
            <person name="Wissotski M."/>
            <person name="Liu L."/>
            <person name="Talag J."/>
            <person name="Goicoechea J."/>
            <person name="Angelova A."/>
            <person name="Jetty R."/>
            <person name="Kudrna D."/>
            <person name="Golser W."/>
            <person name="Rivera L."/>
            <person name="Zhang J."/>
            <person name="Wing R."/>
        </authorList>
    </citation>
    <scope>NUCLEOTIDE SEQUENCE</scope>
</reference>
<dbReference type="SMART" id="SM00269">
    <property type="entry name" value="BowB"/>
    <property type="match status" value="1"/>
</dbReference>
<dbReference type="GO" id="GO:0004867">
    <property type="term" value="F:serine-type endopeptidase inhibitor activity"/>
    <property type="evidence" value="ECO:0007669"/>
    <property type="project" value="UniProtKB-KW"/>
</dbReference>
<evidence type="ECO:0000313" key="7">
    <source>
        <dbReference type="EnsemblPlants" id="LPERR01G01720.1"/>
    </source>
</evidence>
<feature type="domain" description="Bowman-Birk serine protease inhibitors family" evidence="6">
    <location>
        <begin position="68"/>
        <end position="82"/>
    </location>
</feature>
<evidence type="ECO:0000256" key="4">
    <source>
        <dbReference type="ARBA" id="ARBA00023157"/>
    </source>
</evidence>
<dbReference type="EnsemblPlants" id="LPERR01G01720.1">
    <property type="protein sequence ID" value="LPERR01G01720.1"/>
    <property type="gene ID" value="LPERR01G01720"/>
</dbReference>
<keyword evidence="8" id="KW-1185">Reference proteome</keyword>
<evidence type="ECO:0000313" key="8">
    <source>
        <dbReference type="Proteomes" id="UP000032180"/>
    </source>
</evidence>
<accession>A0A0D9UWC1</accession>
<feature type="chain" id="PRO_5002346772" description="Bowman-Birk serine protease inhibitors family domain-containing protein" evidence="5">
    <location>
        <begin position="23"/>
        <end position="139"/>
    </location>
</feature>
<dbReference type="InterPro" id="IPR000877">
    <property type="entry name" value="Prot_inh_BBI"/>
</dbReference>
<dbReference type="PANTHER" id="PTHR33479:SF22">
    <property type="entry name" value="BOWMAN-BIRK TYPE BRAN TRYPSIN INHIBITOR"/>
    <property type="match status" value="1"/>
</dbReference>
<feature type="signal peptide" evidence="5">
    <location>
        <begin position="1"/>
        <end position="22"/>
    </location>
</feature>
<evidence type="ECO:0000256" key="1">
    <source>
        <dbReference type="ARBA" id="ARBA00008506"/>
    </source>
</evidence>
<reference evidence="7" key="3">
    <citation type="submission" date="2015-04" db="UniProtKB">
        <authorList>
            <consortium name="EnsemblPlants"/>
        </authorList>
    </citation>
    <scope>IDENTIFICATION</scope>
</reference>
<dbReference type="PANTHER" id="PTHR33479">
    <property type="entry name" value="BOWMAN-BIRK TYPE BRAN TRYPSIN INHIBITOR"/>
    <property type="match status" value="1"/>
</dbReference>
<dbReference type="PROSITE" id="PS00281">
    <property type="entry name" value="BOWMAN_BIRK"/>
    <property type="match status" value="1"/>
</dbReference>
<organism evidence="7 8">
    <name type="scientific">Leersia perrieri</name>
    <dbReference type="NCBI Taxonomy" id="77586"/>
    <lineage>
        <taxon>Eukaryota</taxon>
        <taxon>Viridiplantae</taxon>
        <taxon>Streptophyta</taxon>
        <taxon>Embryophyta</taxon>
        <taxon>Tracheophyta</taxon>
        <taxon>Spermatophyta</taxon>
        <taxon>Magnoliopsida</taxon>
        <taxon>Liliopsida</taxon>
        <taxon>Poales</taxon>
        <taxon>Poaceae</taxon>
        <taxon>BOP clade</taxon>
        <taxon>Oryzoideae</taxon>
        <taxon>Oryzeae</taxon>
        <taxon>Oryzinae</taxon>
        <taxon>Leersia</taxon>
    </lineage>
</organism>
<keyword evidence="4" id="KW-1015">Disulfide bond</keyword>
<dbReference type="Gene3D" id="2.10.69.10">
    <property type="entry name" value="Cysteine Protease (Bromelain) Inhibitor, subunit H"/>
    <property type="match status" value="1"/>
</dbReference>
<dbReference type="AlphaFoldDB" id="A0A0D9UWC1"/>
<evidence type="ECO:0000256" key="5">
    <source>
        <dbReference type="SAM" id="SignalP"/>
    </source>
</evidence>
<evidence type="ECO:0000256" key="2">
    <source>
        <dbReference type="ARBA" id="ARBA00022690"/>
    </source>
</evidence>
<dbReference type="SUPFAM" id="SSF57247">
    <property type="entry name" value="Bowman-Birk inhibitor, BBI"/>
    <property type="match status" value="1"/>
</dbReference>